<evidence type="ECO:0000313" key="2">
    <source>
        <dbReference type="EMBL" id="CAI0390454.1"/>
    </source>
</evidence>
<feature type="region of interest" description="Disordered" evidence="1">
    <location>
        <begin position="1"/>
        <end position="20"/>
    </location>
</feature>
<evidence type="ECO:0000256" key="1">
    <source>
        <dbReference type="SAM" id="MobiDB-lite"/>
    </source>
</evidence>
<feature type="compositionally biased region" description="Basic and acidic residues" evidence="1">
    <location>
        <begin position="92"/>
        <end position="103"/>
    </location>
</feature>
<dbReference type="Proteomes" id="UP001154282">
    <property type="component" value="Unassembled WGS sequence"/>
</dbReference>
<name>A0AAV0HZU5_9ROSI</name>
<proteinExistence type="predicted"/>
<reference evidence="2" key="1">
    <citation type="submission" date="2022-08" db="EMBL/GenBank/DDBJ databases">
        <authorList>
            <person name="Gutierrez-Valencia J."/>
        </authorList>
    </citation>
    <scope>NUCLEOTIDE SEQUENCE</scope>
</reference>
<protein>
    <submittedName>
        <fullName evidence="2">Uncharacterized protein</fullName>
    </submittedName>
</protein>
<organism evidence="2 3">
    <name type="scientific">Linum tenue</name>
    <dbReference type="NCBI Taxonomy" id="586396"/>
    <lineage>
        <taxon>Eukaryota</taxon>
        <taxon>Viridiplantae</taxon>
        <taxon>Streptophyta</taxon>
        <taxon>Embryophyta</taxon>
        <taxon>Tracheophyta</taxon>
        <taxon>Spermatophyta</taxon>
        <taxon>Magnoliopsida</taxon>
        <taxon>eudicotyledons</taxon>
        <taxon>Gunneridae</taxon>
        <taxon>Pentapetalae</taxon>
        <taxon>rosids</taxon>
        <taxon>fabids</taxon>
        <taxon>Malpighiales</taxon>
        <taxon>Linaceae</taxon>
        <taxon>Linum</taxon>
    </lineage>
</organism>
<feature type="region of interest" description="Disordered" evidence="1">
    <location>
        <begin position="92"/>
        <end position="157"/>
    </location>
</feature>
<feature type="compositionally biased region" description="Low complexity" evidence="1">
    <location>
        <begin position="122"/>
        <end position="132"/>
    </location>
</feature>
<accession>A0AAV0HZU5</accession>
<dbReference type="EMBL" id="CAMGYJ010000003">
    <property type="protein sequence ID" value="CAI0390454.1"/>
    <property type="molecule type" value="Genomic_DNA"/>
</dbReference>
<gene>
    <name evidence="2" type="ORF">LITE_LOCUS6736</name>
</gene>
<evidence type="ECO:0000313" key="3">
    <source>
        <dbReference type="Proteomes" id="UP001154282"/>
    </source>
</evidence>
<feature type="compositionally biased region" description="Polar residues" evidence="1">
    <location>
        <begin position="7"/>
        <end position="16"/>
    </location>
</feature>
<comment type="caution">
    <text evidence="2">The sequence shown here is derived from an EMBL/GenBank/DDBJ whole genome shotgun (WGS) entry which is preliminary data.</text>
</comment>
<sequence length="157" mass="17506">MNYCVSALSSDNSSDETPPLPVSNMAYIRPLKKNLRFLLRGFVASIAEPELPRAIVCLTVDFPRHVSLPPRRSCQVGICKCGRRRTHKVLDADQLNKEKEPGKKKVGKHGKKVKETSPSPTALADPNLAAAARRQGNMAREVNRQANNRARQLRLRN</sequence>
<keyword evidence="3" id="KW-1185">Reference proteome</keyword>
<dbReference type="AlphaFoldDB" id="A0AAV0HZU5"/>